<keyword evidence="2" id="KW-1185">Reference proteome</keyword>
<dbReference type="EMBL" id="JAIWYP010000006">
    <property type="protein sequence ID" value="KAH3804195.1"/>
    <property type="molecule type" value="Genomic_DNA"/>
</dbReference>
<sequence length="314" mass="35775">METTQEIENQKQESNSDMIGEGVVIKQCEACLQVNISVEATLFCTSCSECVCDECKNGHVRYKSGTHEFADAKLKYASVNLRGLDKCEEHKKKIKFFCNDHSLMCCSTCAFSYRTCEHIDELAKIATDIGPKLKTLKDELAKAAHNERVKIENCKQMVKALNIQLGDLPIEIDETKKKITKLLDEACLIIIKEAKQTVDTECKRIGERQFSSETVLQSMVDILPLCSEVVKNGTPQQMFILTRYLTKKLQEIIIHDKEQQQNHFSLELALYVSTDLSSLLRGRDAVKLVVRKCNQVKGRYILYLLKCIYRNNTC</sequence>
<evidence type="ECO:0008006" key="3">
    <source>
        <dbReference type="Google" id="ProtNLM"/>
    </source>
</evidence>
<comment type="caution">
    <text evidence="1">The sequence shown here is derived from an EMBL/GenBank/DDBJ whole genome shotgun (WGS) entry which is preliminary data.</text>
</comment>
<dbReference type="Gene3D" id="3.30.160.60">
    <property type="entry name" value="Classic Zinc Finger"/>
    <property type="match status" value="1"/>
</dbReference>
<organism evidence="1 2">
    <name type="scientific">Dreissena polymorpha</name>
    <name type="common">Zebra mussel</name>
    <name type="synonym">Mytilus polymorpha</name>
    <dbReference type="NCBI Taxonomy" id="45954"/>
    <lineage>
        <taxon>Eukaryota</taxon>
        <taxon>Metazoa</taxon>
        <taxon>Spiralia</taxon>
        <taxon>Lophotrochozoa</taxon>
        <taxon>Mollusca</taxon>
        <taxon>Bivalvia</taxon>
        <taxon>Autobranchia</taxon>
        <taxon>Heteroconchia</taxon>
        <taxon>Euheterodonta</taxon>
        <taxon>Imparidentia</taxon>
        <taxon>Neoheterodontei</taxon>
        <taxon>Myida</taxon>
        <taxon>Dreissenoidea</taxon>
        <taxon>Dreissenidae</taxon>
        <taxon>Dreissena</taxon>
    </lineage>
</organism>
<evidence type="ECO:0000313" key="2">
    <source>
        <dbReference type="Proteomes" id="UP000828390"/>
    </source>
</evidence>
<reference evidence="1" key="2">
    <citation type="submission" date="2020-11" db="EMBL/GenBank/DDBJ databases">
        <authorList>
            <person name="McCartney M.A."/>
            <person name="Auch B."/>
            <person name="Kono T."/>
            <person name="Mallez S."/>
            <person name="Becker A."/>
            <person name="Gohl D.M."/>
            <person name="Silverstein K.A.T."/>
            <person name="Koren S."/>
            <person name="Bechman K.B."/>
            <person name="Herman A."/>
            <person name="Abrahante J.E."/>
            <person name="Garbe J."/>
        </authorList>
    </citation>
    <scope>NUCLEOTIDE SEQUENCE</scope>
    <source>
        <strain evidence="1">Duluth1</strain>
        <tissue evidence="1">Whole animal</tissue>
    </source>
</reference>
<reference evidence="1" key="1">
    <citation type="journal article" date="2019" name="bioRxiv">
        <title>The Genome of the Zebra Mussel, Dreissena polymorpha: A Resource for Invasive Species Research.</title>
        <authorList>
            <person name="McCartney M.A."/>
            <person name="Auch B."/>
            <person name="Kono T."/>
            <person name="Mallez S."/>
            <person name="Zhang Y."/>
            <person name="Obille A."/>
            <person name="Becker A."/>
            <person name="Abrahante J.E."/>
            <person name="Garbe J."/>
            <person name="Badalamenti J.P."/>
            <person name="Herman A."/>
            <person name="Mangelson H."/>
            <person name="Liachko I."/>
            <person name="Sullivan S."/>
            <person name="Sone E.D."/>
            <person name="Koren S."/>
            <person name="Silverstein K.A.T."/>
            <person name="Beckman K.B."/>
            <person name="Gohl D.M."/>
        </authorList>
    </citation>
    <scope>NUCLEOTIDE SEQUENCE</scope>
    <source>
        <strain evidence="1">Duluth1</strain>
        <tissue evidence="1">Whole animal</tissue>
    </source>
</reference>
<dbReference type="Proteomes" id="UP000828390">
    <property type="component" value="Unassembled WGS sequence"/>
</dbReference>
<protein>
    <recommendedName>
        <fullName evidence="3">B box-type domain-containing protein</fullName>
    </recommendedName>
</protein>
<dbReference type="AlphaFoldDB" id="A0A9D4FWT7"/>
<proteinExistence type="predicted"/>
<evidence type="ECO:0000313" key="1">
    <source>
        <dbReference type="EMBL" id="KAH3804195.1"/>
    </source>
</evidence>
<accession>A0A9D4FWT7</accession>
<name>A0A9D4FWT7_DREPO</name>
<gene>
    <name evidence="1" type="ORF">DPMN_132477</name>
</gene>
<dbReference type="SUPFAM" id="SSF57845">
    <property type="entry name" value="B-box zinc-binding domain"/>
    <property type="match status" value="1"/>
</dbReference>